<dbReference type="Proteomes" id="UP000515135">
    <property type="component" value="Unplaced"/>
</dbReference>
<evidence type="ECO:0000256" key="9">
    <source>
        <dbReference type="SAM" id="MobiDB-lite"/>
    </source>
</evidence>
<dbReference type="PRINTS" id="PR00766">
    <property type="entry name" value="CUDAOXIDASE"/>
</dbReference>
<dbReference type="PANTHER" id="PTHR10638">
    <property type="entry name" value="COPPER AMINE OXIDASE"/>
    <property type="match status" value="1"/>
</dbReference>
<evidence type="ECO:0000256" key="2">
    <source>
        <dbReference type="ARBA" id="ARBA00022723"/>
    </source>
</evidence>
<feature type="domain" description="Copper amine oxidase N3-terminal" evidence="13">
    <location>
        <begin position="232"/>
        <end position="326"/>
    </location>
</feature>
<feature type="modified residue" description="2',4',5'-topaquinone" evidence="7">
    <location>
        <position position="537"/>
    </location>
</feature>
<dbReference type="InterPro" id="IPR000269">
    <property type="entry name" value="Cu_amine_oxidase"/>
</dbReference>
<keyword evidence="3 6" id="KW-0801">TPQ</keyword>
<dbReference type="Gene3D" id="2.70.98.20">
    <property type="entry name" value="Copper amine oxidase, catalytic domain"/>
    <property type="match status" value="1"/>
</dbReference>
<dbReference type="InterPro" id="IPR036460">
    <property type="entry name" value="Cu_amine_oxidase_C_sf"/>
</dbReference>
<evidence type="ECO:0000256" key="4">
    <source>
        <dbReference type="ARBA" id="ARBA00023002"/>
    </source>
</evidence>
<dbReference type="InterPro" id="IPR015798">
    <property type="entry name" value="Cu_amine_oxidase_C"/>
</dbReference>
<feature type="region of interest" description="Disordered" evidence="9">
    <location>
        <begin position="206"/>
        <end position="225"/>
    </location>
</feature>
<dbReference type="InterPro" id="IPR015800">
    <property type="entry name" value="Cu_amine_oxidase_N2"/>
</dbReference>
<keyword evidence="10" id="KW-1133">Transmembrane helix</keyword>
<name>A0A6P4ZDM2_BRABE</name>
<dbReference type="Pfam" id="PF01179">
    <property type="entry name" value="Cu_amine_oxid"/>
    <property type="match status" value="1"/>
</dbReference>
<dbReference type="Pfam" id="PF02727">
    <property type="entry name" value="Cu_amine_oxidN2"/>
    <property type="match status" value="1"/>
</dbReference>
<dbReference type="FunFam" id="3.10.450.40:FF:000018">
    <property type="entry name" value="Amine oxidase"/>
    <property type="match status" value="1"/>
</dbReference>
<keyword evidence="14" id="KW-1185">Reference proteome</keyword>
<comment type="PTM">
    <text evidence="7 8">Topaquinone (TPQ) is generated by copper-dependent autoxidation of a specific tyrosyl residue.</text>
</comment>
<gene>
    <name evidence="15" type="primary">LOC109473691</name>
</gene>
<dbReference type="Pfam" id="PF02728">
    <property type="entry name" value="Cu_amine_oxidN3"/>
    <property type="match status" value="1"/>
</dbReference>
<feature type="region of interest" description="Disordered" evidence="9">
    <location>
        <begin position="54"/>
        <end position="111"/>
    </location>
</feature>
<feature type="active site" description="Schiff-base intermediate with substrate; via topaquinone" evidence="6">
    <location>
        <position position="537"/>
    </location>
</feature>
<dbReference type="EC" id="1.4.3.-" evidence="8"/>
<evidence type="ECO:0000256" key="5">
    <source>
        <dbReference type="ARBA" id="ARBA00023008"/>
    </source>
</evidence>
<evidence type="ECO:0000256" key="3">
    <source>
        <dbReference type="ARBA" id="ARBA00022772"/>
    </source>
</evidence>
<keyword evidence="10" id="KW-0472">Membrane</keyword>
<keyword evidence="4 8" id="KW-0560">Oxidoreductase</keyword>
<dbReference type="PANTHER" id="PTHR10638:SF20">
    <property type="entry name" value="AMINE OXIDASE"/>
    <property type="match status" value="1"/>
</dbReference>
<protein>
    <recommendedName>
        <fullName evidence="8">Amine oxidase</fullName>
        <ecNumber evidence="8">1.4.3.-</ecNumber>
    </recommendedName>
</protein>
<evidence type="ECO:0000256" key="10">
    <source>
        <dbReference type="SAM" id="Phobius"/>
    </source>
</evidence>
<dbReference type="FunFam" id="2.70.98.20:FF:000002">
    <property type="entry name" value="Amine oxidase"/>
    <property type="match status" value="1"/>
</dbReference>
<dbReference type="OrthoDB" id="5379943at2759"/>
<evidence type="ECO:0000259" key="13">
    <source>
        <dbReference type="Pfam" id="PF02728"/>
    </source>
</evidence>
<feature type="transmembrane region" description="Helical" evidence="10">
    <location>
        <begin position="28"/>
        <end position="51"/>
    </location>
</feature>
<evidence type="ECO:0000313" key="15">
    <source>
        <dbReference type="RefSeq" id="XP_019629212.1"/>
    </source>
</evidence>
<keyword evidence="2 8" id="KW-0479">Metal-binding</keyword>
<dbReference type="GO" id="GO:0005886">
    <property type="term" value="C:plasma membrane"/>
    <property type="evidence" value="ECO:0007669"/>
    <property type="project" value="TreeGrafter"/>
</dbReference>
<dbReference type="Gene3D" id="3.10.450.40">
    <property type="match status" value="2"/>
</dbReference>
<feature type="active site" description="Proton acceptor" evidence="6">
    <location>
        <position position="450"/>
    </location>
</feature>
<evidence type="ECO:0000259" key="11">
    <source>
        <dbReference type="Pfam" id="PF01179"/>
    </source>
</evidence>
<proteinExistence type="inferred from homology"/>
<evidence type="ECO:0000256" key="8">
    <source>
        <dbReference type="RuleBase" id="RU000672"/>
    </source>
</evidence>
<evidence type="ECO:0000256" key="6">
    <source>
        <dbReference type="PIRSR" id="PIRSR600269-50"/>
    </source>
</evidence>
<keyword evidence="10" id="KW-0812">Transmembrane</keyword>
<reference evidence="15" key="1">
    <citation type="submission" date="2025-08" db="UniProtKB">
        <authorList>
            <consortium name="RefSeq"/>
        </authorList>
    </citation>
    <scope>IDENTIFICATION</scope>
    <source>
        <tissue evidence="15">Gonad</tissue>
    </source>
</reference>
<dbReference type="GO" id="GO:0005507">
    <property type="term" value="F:copper ion binding"/>
    <property type="evidence" value="ECO:0007669"/>
    <property type="project" value="InterPro"/>
</dbReference>
<evidence type="ECO:0000313" key="14">
    <source>
        <dbReference type="Proteomes" id="UP000515135"/>
    </source>
</evidence>
<evidence type="ECO:0000256" key="7">
    <source>
        <dbReference type="PIRSR" id="PIRSR600269-51"/>
    </source>
</evidence>
<comment type="similarity">
    <text evidence="1 8">Belongs to the copper/topaquinone oxidase family.</text>
</comment>
<feature type="domain" description="Copper amine oxidase N2-terminal" evidence="12">
    <location>
        <begin position="125"/>
        <end position="208"/>
    </location>
</feature>
<evidence type="ECO:0000256" key="1">
    <source>
        <dbReference type="ARBA" id="ARBA00007983"/>
    </source>
</evidence>
<dbReference type="GO" id="GO:0008131">
    <property type="term" value="F:primary methylamine oxidase activity"/>
    <property type="evidence" value="ECO:0007669"/>
    <property type="project" value="InterPro"/>
</dbReference>
<feature type="compositionally biased region" description="Basic and acidic residues" evidence="9">
    <location>
        <begin position="1"/>
        <end position="13"/>
    </location>
</feature>
<dbReference type="GO" id="GO:0048038">
    <property type="term" value="F:quinone binding"/>
    <property type="evidence" value="ECO:0007669"/>
    <property type="project" value="InterPro"/>
</dbReference>
<dbReference type="InterPro" id="IPR015802">
    <property type="entry name" value="Cu_amine_oxidase_N3"/>
</dbReference>
<keyword evidence="5 8" id="KW-0186">Copper</keyword>
<dbReference type="InterPro" id="IPR016182">
    <property type="entry name" value="Cu_amine_oxidase_N-reg"/>
</dbReference>
<dbReference type="SUPFAM" id="SSF49998">
    <property type="entry name" value="Amine oxidase catalytic domain"/>
    <property type="match status" value="1"/>
</dbReference>
<feature type="region of interest" description="Disordered" evidence="9">
    <location>
        <begin position="1"/>
        <end position="20"/>
    </location>
</feature>
<dbReference type="AlphaFoldDB" id="A0A6P4ZDM2"/>
<dbReference type="SUPFAM" id="SSF54416">
    <property type="entry name" value="Amine oxidase N-terminal region"/>
    <property type="match status" value="2"/>
</dbReference>
<dbReference type="KEGG" id="bbel:109473691"/>
<feature type="compositionally biased region" description="Gly residues" evidence="9">
    <location>
        <begin position="54"/>
        <end position="64"/>
    </location>
</feature>
<dbReference type="FunFam" id="3.10.450.40:FF:000022">
    <property type="entry name" value="Amine oxidase"/>
    <property type="match status" value="1"/>
</dbReference>
<feature type="domain" description="Copper amine oxidase catalytic" evidence="11">
    <location>
        <begin position="378"/>
        <end position="784"/>
    </location>
</feature>
<sequence>MKDMEMKEGKRDSSTSPNSSETLWKTALFWQVVSAVLLLVCIALAVALGVVSGRGGHGAEGEGSGSPVVGHGTEGGGTSEPPVVGDGQGGTNCSSTSIGPCPAGMATEEVDEDSPAMYDDLTAEELRAVREYLLGQPGLDITPWEDASFHDNYIYGMELHLPPKADALSYLDNNGPRPERQALVTVYGGGRTQPVVEQYVVGPLPNPTRHTAHAPAGRKNPIPWHSRAPETKEYTLLMPMITQATKETDRILKESFGYTFYNCSSRCLAVADTAPRGFRSGERRSWFRFSRSVEGKFLHPVGFMIQINHVSLDPAQWRVERVFYNGQYFASTAELVQSYDDGSAWRAQLPVLAGDDAVFSTFRRRGDPQPSRPLRAPELIEPDGRRYKVQGRRVEYMGWSFNWRLSTTQGLQLYDVRMKDQRVVYELGLQDAGTWYSGTDPLMLSALYVDNAWPQSGSFELLRGVDCPKTATYFDALHHQDTGKPRRFKNAVCAFELDTGIPLRRHFDSDDAGGYTFYGGMVDHVLVLRHINVVYNYDFVYDYIFHQNGVLEVKTSLTGYLQPTFYTPDQDPYGYRMWVNQVGNVHQHFFNFKVDLDIVSAQNRFETVDIVLENITNPERPELRHIQTRIQRNLKTTEKEAAVQYDFNRPKYYNFYSEEHRNRFDAHRGYRLQLNGIAKSLFPREWEPVNGAAWMDYQVAVTRRKDSEPSSSSIFNQNDLYDPVVNFQSFIDDNENIVDEDLVAWVTLAAHHVPHSEDFPTTATAGNQLQFFIRPFHFYDEDPSAASSNAVHVTPGDDFRSAVVDRFGTPETTSCFPKTSPFSFNGTWREV</sequence>
<organism evidence="14 15">
    <name type="scientific">Branchiostoma belcheri</name>
    <name type="common">Amphioxus</name>
    <dbReference type="NCBI Taxonomy" id="7741"/>
    <lineage>
        <taxon>Eukaryota</taxon>
        <taxon>Metazoa</taxon>
        <taxon>Chordata</taxon>
        <taxon>Cephalochordata</taxon>
        <taxon>Leptocardii</taxon>
        <taxon>Amphioxiformes</taxon>
        <taxon>Branchiostomatidae</taxon>
        <taxon>Branchiostoma</taxon>
    </lineage>
</organism>
<dbReference type="GO" id="GO:0009308">
    <property type="term" value="P:amine metabolic process"/>
    <property type="evidence" value="ECO:0007669"/>
    <property type="project" value="UniProtKB-UniRule"/>
</dbReference>
<dbReference type="RefSeq" id="XP_019629212.1">
    <property type="nucleotide sequence ID" value="XM_019773653.1"/>
</dbReference>
<dbReference type="GeneID" id="109473691"/>
<evidence type="ECO:0000259" key="12">
    <source>
        <dbReference type="Pfam" id="PF02727"/>
    </source>
</evidence>
<comment type="cofactor">
    <cofactor evidence="8">
        <name>Cu cation</name>
        <dbReference type="ChEBI" id="CHEBI:23378"/>
    </cofactor>
    <text evidence="8">Contains 1 topaquinone per subunit.</text>
</comment>
<accession>A0A6P4ZDM2</accession>